<dbReference type="GeneID" id="93573815"/>
<name>A0A1L9U9D9_ASPBC</name>
<sequence length="129" mass="14813">MPSRYHSQYNRIYINTSLNQSQNPQRTIIITFIYNYSTAIIMADQPPMNRDYLNAKNVDLVDHNNNDQTDPEDSASQPRFPGPGSSTTAPSTSKPHSNKLLNKLDPRYDSDVLEAQQEEKEKAQRRGWD</sequence>
<dbReference type="OrthoDB" id="2590867at2759"/>
<evidence type="ECO:0000313" key="2">
    <source>
        <dbReference type="EMBL" id="OJJ68306.1"/>
    </source>
</evidence>
<feature type="compositionally biased region" description="Low complexity" evidence="1">
    <location>
        <begin position="82"/>
        <end position="95"/>
    </location>
</feature>
<keyword evidence="3" id="KW-1185">Reference proteome</keyword>
<feature type="region of interest" description="Disordered" evidence="1">
    <location>
        <begin position="59"/>
        <end position="129"/>
    </location>
</feature>
<accession>A0A1L9U9D9</accession>
<dbReference type="Proteomes" id="UP000184499">
    <property type="component" value="Unassembled WGS sequence"/>
</dbReference>
<proteinExistence type="predicted"/>
<dbReference type="VEuPathDB" id="FungiDB:ASPBRDRAFT_199433"/>
<reference evidence="3" key="1">
    <citation type="journal article" date="2017" name="Genome Biol.">
        <title>Comparative genomics reveals high biological diversity and specific adaptations in the industrially and medically important fungal genus Aspergillus.</title>
        <authorList>
            <person name="de Vries R.P."/>
            <person name="Riley R."/>
            <person name="Wiebenga A."/>
            <person name="Aguilar-Osorio G."/>
            <person name="Amillis S."/>
            <person name="Uchima C.A."/>
            <person name="Anderluh G."/>
            <person name="Asadollahi M."/>
            <person name="Askin M."/>
            <person name="Barry K."/>
            <person name="Battaglia E."/>
            <person name="Bayram O."/>
            <person name="Benocci T."/>
            <person name="Braus-Stromeyer S.A."/>
            <person name="Caldana C."/>
            <person name="Canovas D."/>
            <person name="Cerqueira G.C."/>
            <person name="Chen F."/>
            <person name="Chen W."/>
            <person name="Choi C."/>
            <person name="Clum A."/>
            <person name="Dos Santos R.A."/>
            <person name="Damasio A.R."/>
            <person name="Diallinas G."/>
            <person name="Emri T."/>
            <person name="Fekete E."/>
            <person name="Flipphi M."/>
            <person name="Freyberg S."/>
            <person name="Gallo A."/>
            <person name="Gournas C."/>
            <person name="Habgood R."/>
            <person name="Hainaut M."/>
            <person name="Harispe M.L."/>
            <person name="Henrissat B."/>
            <person name="Hilden K.S."/>
            <person name="Hope R."/>
            <person name="Hossain A."/>
            <person name="Karabika E."/>
            <person name="Karaffa L."/>
            <person name="Karanyi Z."/>
            <person name="Krasevec N."/>
            <person name="Kuo A."/>
            <person name="Kusch H."/>
            <person name="LaButti K."/>
            <person name="Lagendijk E.L."/>
            <person name="Lapidus A."/>
            <person name="Levasseur A."/>
            <person name="Lindquist E."/>
            <person name="Lipzen A."/>
            <person name="Logrieco A.F."/>
            <person name="MacCabe A."/>
            <person name="Maekelae M.R."/>
            <person name="Malavazi I."/>
            <person name="Melin P."/>
            <person name="Meyer V."/>
            <person name="Mielnichuk N."/>
            <person name="Miskei M."/>
            <person name="Molnar A.P."/>
            <person name="Mule G."/>
            <person name="Ngan C.Y."/>
            <person name="Orejas M."/>
            <person name="Orosz E."/>
            <person name="Ouedraogo J.P."/>
            <person name="Overkamp K.M."/>
            <person name="Park H.-S."/>
            <person name="Perrone G."/>
            <person name="Piumi F."/>
            <person name="Punt P.J."/>
            <person name="Ram A.F."/>
            <person name="Ramon A."/>
            <person name="Rauscher S."/>
            <person name="Record E."/>
            <person name="Riano-Pachon D.M."/>
            <person name="Robert V."/>
            <person name="Roehrig J."/>
            <person name="Ruller R."/>
            <person name="Salamov A."/>
            <person name="Salih N.S."/>
            <person name="Samson R.A."/>
            <person name="Sandor E."/>
            <person name="Sanguinetti M."/>
            <person name="Schuetze T."/>
            <person name="Sepcic K."/>
            <person name="Shelest E."/>
            <person name="Sherlock G."/>
            <person name="Sophianopoulou V."/>
            <person name="Squina F.M."/>
            <person name="Sun H."/>
            <person name="Susca A."/>
            <person name="Todd R.B."/>
            <person name="Tsang A."/>
            <person name="Unkles S.E."/>
            <person name="van de Wiele N."/>
            <person name="van Rossen-Uffink D."/>
            <person name="Oliveira J.V."/>
            <person name="Vesth T.C."/>
            <person name="Visser J."/>
            <person name="Yu J.-H."/>
            <person name="Zhou M."/>
            <person name="Andersen M.R."/>
            <person name="Archer D.B."/>
            <person name="Baker S.E."/>
            <person name="Benoit I."/>
            <person name="Brakhage A.A."/>
            <person name="Braus G.H."/>
            <person name="Fischer R."/>
            <person name="Frisvad J.C."/>
            <person name="Goldman G.H."/>
            <person name="Houbraken J."/>
            <person name="Oakley B."/>
            <person name="Pocsi I."/>
            <person name="Scazzocchio C."/>
            <person name="Seiboth B."/>
            <person name="vanKuyk P.A."/>
            <person name="Wortman J."/>
            <person name="Dyer P.S."/>
            <person name="Grigoriev I.V."/>
        </authorList>
    </citation>
    <scope>NUCLEOTIDE SEQUENCE [LARGE SCALE GENOMIC DNA]</scope>
    <source>
        <strain evidence="3">CBS 101740 / IMI 381727 / IBT 21946</strain>
    </source>
</reference>
<gene>
    <name evidence="2" type="ORF">ASPBRDRAFT_199433</name>
</gene>
<feature type="compositionally biased region" description="Basic and acidic residues" evidence="1">
    <location>
        <begin position="117"/>
        <end position="129"/>
    </location>
</feature>
<evidence type="ECO:0000313" key="3">
    <source>
        <dbReference type="Proteomes" id="UP000184499"/>
    </source>
</evidence>
<dbReference type="OMA" id="DKAPNEG"/>
<dbReference type="EMBL" id="KV878691">
    <property type="protein sequence ID" value="OJJ68306.1"/>
    <property type="molecule type" value="Genomic_DNA"/>
</dbReference>
<evidence type="ECO:0000256" key="1">
    <source>
        <dbReference type="SAM" id="MobiDB-lite"/>
    </source>
</evidence>
<dbReference type="RefSeq" id="XP_067475555.1">
    <property type="nucleotide sequence ID" value="XM_067621327.1"/>
</dbReference>
<dbReference type="AlphaFoldDB" id="A0A1L9U9D9"/>
<organism evidence="2 3">
    <name type="scientific">Aspergillus brasiliensis (strain CBS 101740 / IMI 381727 / IBT 21946)</name>
    <dbReference type="NCBI Taxonomy" id="767769"/>
    <lineage>
        <taxon>Eukaryota</taxon>
        <taxon>Fungi</taxon>
        <taxon>Dikarya</taxon>
        <taxon>Ascomycota</taxon>
        <taxon>Pezizomycotina</taxon>
        <taxon>Eurotiomycetes</taxon>
        <taxon>Eurotiomycetidae</taxon>
        <taxon>Eurotiales</taxon>
        <taxon>Aspergillaceae</taxon>
        <taxon>Aspergillus</taxon>
        <taxon>Aspergillus subgen. Circumdati</taxon>
    </lineage>
</organism>
<protein>
    <submittedName>
        <fullName evidence="2">Uncharacterized protein</fullName>
    </submittedName>
</protein>